<evidence type="ECO:0000256" key="13">
    <source>
        <dbReference type="ARBA" id="ARBA00022932"/>
    </source>
</evidence>
<dbReference type="InterPro" id="IPR012340">
    <property type="entry name" value="NA-bd_OB-fold"/>
</dbReference>
<evidence type="ECO:0000256" key="10">
    <source>
        <dbReference type="ARBA" id="ARBA00022801"/>
    </source>
</evidence>
<keyword evidence="14" id="KW-0238">DNA-binding</keyword>
<proteinExistence type="predicted"/>
<dbReference type="NCBIfam" id="TIGR02779">
    <property type="entry name" value="NHEJ_ligase_lig"/>
    <property type="match status" value="1"/>
</dbReference>
<keyword evidence="4" id="KW-0808">Transferase</keyword>
<dbReference type="InterPro" id="IPR014144">
    <property type="entry name" value="LigD_PE_domain"/>
</dbReference>
<accession>A0AAP2CMS2</accession>
<evidence type="ECO:0000256" key="4">
    <source>
        <dbReference type="ARBA" id="ARBA00022679"/>
    </source>
</evidence>
<comment type="catalytic activity">
    <reaction evidence="20">
        <text>ATP + (deoxyribonucleotide)n-3'-hydroxyl + 5'-phospho-(deoxyribonucleotide)m = (deoxyribonucleotide)n+m + AMP + diphosphate.</text>
        <dbReference type="EC" id="6.5.1.1"/>
    </reaction>
</comment>
<gene>
    <name evidence="22" type="primary">ligD</name>
    <name evidence="22" type="ORF">KI659_15565</name>
</gene>
<dbReference type="Pfam" id="PF21686">
    <property type="entry name" value="LigD_Prim-Pol"/>
    <property type="match status" value="1"/>
</dbReference>
<dbReference type="SUPFAM" id="SSF56091">
    <property type="entry name" value="DNA ligase/mRNA capping enzyme, catalytic domain"/>
    <property type="match status" value="1"/>
</dbReference>
<dbReference type="PANTHER" id="PTHR42705">
    <property type="entry name" value="BIFUNCTIONAL NON-HOMOLOGOUS END JOINING PROTEIN LIGD"/>
    <property type="match status" value="1"/>
</dbReference>
<dbReference type="GO" id="GO:0003910">
    <property type="term" value="F:DNA ligase (ATP) activity"/>
    <property type="evidence" value="ECO:0007669"/>
    <property type="project" value="UniProtKB-EC"/>
</dbReference>
<evidence type="ECO:0000256" key="5">
    <source>
        <dbReference type="ARBA" id="ARBA00022695"/>
    </source>
</evidence>
<dbReference type="Pfam" id="PF04679">
    <property type="entry name" value="DNA_ligase_A_C"/>
    <property type="match status" value="1"/>
</dbReference>
<dbReference type="Gene3D" id="3.30.1490.70">
    <property type="match status" value="1"/>
</dbReference>
<keyword evidence="17" id="KW-0464">Manganese</keyword>
<reference evidence="22 23" key="1">
    <citation type="submission" date="2021-05" db="EMBL/GenBank/DDBJ databases">
        <authorList>
            <person name="Zhang Z.D."/>
            <person name="Osman G."/>
        </authorList>
    </citation>
    <scope>NUCLEOTIDE SEQUENCE [LARGE SCALE GENOMIC DNA]</scope>
    <source>
        <strain evidence="22 23">KCTC 32217</strain>
    </source>
</reference>
<keyword evidence="13" id="KW-0239">DNA-directed DNA polymerase</keyword>
<evidence type="ECO:0000256" key="20">
    <source>
        <dbReference type="ARBA" id="ARBA00034003"/>
    </source>
</evidence>
<keyword evidence="16" id="KW-0234">DNA repair</keyword>
<keyword evidence="23" id="KW-1185">Reference proteome</keyword>
<evidence type="ECO:0000256" key="19">
    <source>
        <dbReference type="ARBA" id="ARBA00029943"/>
    </source>
</evidence>
<dbReference type="InterPro" id="IPR012310">
    <property type="entry name" value="DNA_ligase_ATP-dep_cent"/>
</dbReference>
<dbReference type="AlphaFoldDB" id="A0AAP2CMS2"/>
<evidence type="ECO:0000256" key="16">
    <source>
        <dbReference type="ARBA" id="ARBA00023204"/>
    </source>
</evidence>
<dbReference type="GO" id="GO:0006310">
    <property type="term" value="P:DNA recombination"/>
    <property type="evidence" value="ECO:0007669"/>
    <property type="project" value="UniProtKB-KW"/>
</dbReference>
<dbReference type="NCBIfam" id="TIGR02777">
    <property type="entry name" value="LigD_PE_dom"/>
    <property type="match status" value="1"/>
</dbReference>
<dbReference type="InterPro" id="IPR014145">
    <property type="entry name" value="LigD_pol_dom"/>
</dbReference>
<comment type="caution">
    <text evidence="22">The sequence shown here is derived from an EMBL/GenBank/DDBJ whole genome shotgun (WGS) entry which is preliminary data.</text>
</comment>
<keyword evidence="6" id="KW-0540">Nuclease</keyword>
<dbReference type="SUPFAM" id="SSF50249">
    <property type="entry name" value="Nucleic acid-binding proteins"/>
    <property type="match status" value="1"/>
</dbReference>
<keyword evidence="11" id="KW-0269">Exonuclease</keyword>
<evidence type="ECO:0000256" key="18">
    <source>
        <dbReference type="ARBA" id="ARBA00023268"/>
    </source>
</evidence>
<dbReference type="GO" id="GO:0003677">
    <property type="term" value="F:DNA binding"/>
    <property type="evidence" value="ECO:0007669"/>
    <property type="project" value="UniProtKB-KW"/>
</dbReference>
<keyword evidence="3 22" id="KW-0436">Ligase</keyword>
<dbReference type="Pfam" id="PF01068">
    <property type="entry name" value="DNA_ligase_A_M"/>
    <property type="match status" value="1"/>
</dbReference>
<evidence type="ECO:0000256" key="9">
    <source>
        <dbReference type="ARBA" id="ARBA00022763"/>
    </source>
</evidence>
<dbReference type="InterPro" id="IPR014146">
    <property type="entry name" value="LigD_ligase_dom"/>
</dbReference>
<protein>
    <recommendedName>
        <fullName evidence="2">DNA ligase (ATP)</fullName>
        <ecNumber evidence="2">6.5.1.1</ecNumber>
    </recommendedName>
    <alternativeName>
        <fullName evidence="19">NHEJ DNA polymerase</fullName>
    </alternativeName>
</protein>
<dbReference type="EC" id="6.5.1.1" evidence="2"/>
<evidence type="ECO:0000256" key="15">
    <source>
        <dbReference type="ARBA" id="ARBA00023172"/>
    </source>
</evidence>
<keyword evidence="7" id="KW-0479">Metal-binding</keyword>
<dbReference type="CDD" id="cd07906">
    <property type="entry name" value="Adenylation_DNA_ligase_LigD_LigC"/>
    <property type="match status" value="1"/>
</dbReference>
<keyword evidence="5" id="KW-0548">Nucleotidyltransferase</keyword>
<dbReference type="NCBIfam" id="TIGR02778">
    <property type="entry name" value="ligD_pol"/>
    <property type="match status" value="1"/>
</dbReference>
<dbReference type="CDD" id="cd07971">
    <property type="entry name" value="OBF_DNA_ligase_LigD"/>
    <property type="match status" value="1"/>
</dbReference>
<keyword evidence="8" id="KW-0547">Nucleotide-binding</keyword>
<sequence>MSLSAYYKKRNFENTPEPKGGKASGEQLRFVIQRHEATRLHYDLRLEMDGVLKSWAVPKGPSLYPDDKRLAIHTEDHPLDYLFFEGDIPKGNYGAGRMRIWDFGTYESSEGGAEKNLIEGYKSGNLKITLTGQKVNGAFALVRTKGGKEENHWLLIKKKDEFSSDSKYDAEDFQDQISNYGEERGFFKPMLATKTDKIFKRAGWIYELKWDGYRAIADIKNGRVNLYSRNGISFNSKFSLIHRSLGQIEHDAILDGEIVALDENGLPIFQALQNYPAEKEGELRFYVFDMLSLNGHDMTGLPLLDRKSLIQDVIEGIDHIYYCDHLEDMGSVFYEKAIKMGIEGVIAKKADSKYYPGARSEFWLKIKASESQEAIICGFVKIKGGGGLGSLILGMYKEKELVYIGNCGTGFSEAESRELLDLFEPLKREGSPFSGKISLKGRKANWLEPKLICEVGFSEWTRSGSLRHPVYKGLRSDKAPKEITKETEIKLKKGKGKPAEESKGNLEIDGVNVPITNLEKIYWPDEGYSKYDLIDYYMHVSDFMLPYLIDRPQNMHRHPNGIKGESFYQKDTAGIFPHWIETVKVHSKSKDDYIEYMLCQNEATLIYMANLGCIEINPWLSKMSDLDQPDMVVIDLDPSDKNTFQQVIEVAQATKEVLDQGKAKGFCKTSGSSGLHIYIPLADGYSYDDARDFTKLLCYHVHELVPKLTSMERAVKKRTDKIYLDFMQNRKGQTLAAPYCVRPVPGARVSAPLNWEEVKPGLKKEDFTIKTMPQRLEKMGDLFRGVLTEKNEIELILDNLG</sequence>
<dbReference type="Gene3D" id="3.30.470.30">
    <property type="entry name" value="DNA ligase/mRNA capping enzyme"/>
    <property type="match status" value="1"/>
</dbReference>
<dbReference type="NCBIfam" id="TIGR02776">
    <property type="entry name" value="NHEJ_ligase_prk"/>
    <property type="match status" value="1"/>
</dbReference>
<keyword evidence="15" id="KW-0233">DNA recombination</keyword>
<evidence type="ECO:0000256" key="14">
    <source>
        <dbReference type="ARBA" id="ARBA00023125"/>
    </source>
</evidence>
<keyword evidence="12" id="KW-0067">ATP-binding</keyword>
<evidence type="ECO:0000259" key="21">
    <source>
        <dbReference type="PROSITE" id="PS50160"/>
    </source>
</evidence>
<evidence type="ECO:0000256" key="17">
    <source>
        <dbReference type="ARBA" id="ARBA00023211"/>
    </source>
</evidence>
<organism evidence="22 23">
    <name type="scientific">Litoribacter ruber</name>
    <dbReference type="NCBI Taxonomy" id="702568"/>
    <lineage>
        <taxon>Bacteria</taxon>
        <taxon>Pseudomonadati</taxon>
        <taxon>Bacteroidota</taxon>
        <taxon>Cytophagia</taxon>
        <taxon>Cytophagales</taxon>
        <taxon>Cyclobacteriaceae</taxon>
        <taxon>Litoribacter</taxon>
    </lineage>
</organism>
<evidence type="ECO:0000313" key="23">
    <source>
        <dbReference type="Proteomes" id="UP001319104"/>
    </source>
</evidence>
<dbReference type="EMBL" id="JAHCMY010000012">
    <property type="protein sequence ID" value="MBS9525435.1"/>
    <property type="molecule type" value="Genomic_DNA"/>
</dbReference>
<dbReference type="GO" id="GO:0005524">
    <property type="term" value="F:ATP binding"/>
    <property type="evidence" value="ECO:0007669"/>
    <property type="project" value="UniProtKB-KW"/>
</dbReference>
<evidence type="ECO:0000313" key="22">
    <source>
        <dbReference type="EMBL" id="MBS9525435.1"/>
    </source>
</evidence>
<dbReference type="CDD" id="cd04865">
    <property type="entry name" value="LigD_Pol_like_2"/>
    <property type="match status" value="1"/>
</dbReference>
<feature type="domain" description="ATP-dependent DNA ligase family profile" evidence="21">
    <location>
        <begin position="276"/>
        <end position="410"/>
    </location>
</feature>
<evidence type="ECO:0000256" key="6">
    <source>
        <dbReference type="ARBA" id="ARBA00022722"/>
    </source>
</evidence>
<evidence type="ECO:0000256" key="1">
    <source>
        <dbReference type="ARBA" id="ARBA00001936"/>
    </source>
</evidence>
<dbReference type="PANTHER" id="PTHR42705:SF3">
    <property type="entry name" value="ATP-DEPENDENT DNA LIGASE"/>
    <property type="match status" value="1"/>
</dbReference>
<keyword evidence="18" id="KW-0511">Multifunctional enzyme</keyword>
<evidence type="ECO:0000256" key="12">
    <source>
        <dbReference type="ARBA" id="ARBA00022840"/>
    </source>
</evidence>
<evidence type="ECO:0000256" key="8">
    <source>
        <dbReference type="ARBA" id="ARBA00022741"/>
    </source>
</evidence>
<dbReference type="Pfam" id="PF13298">
    <property type="entry name" value="LigD_N"/>
    <property type="match status" value="1"/>
</dbReference>
<dbReference type="Proteomes" id="UP001319104">
    <property type="component" value="Unassembled WGS sequence"/>
</dbReference>
<dbReference type="InterPro" id="IPR014143">
    <property type="entry name" value="NHEJ_ligase_prk"/>
</dbReference>
<evidence type="ECO:0000256" key="11">
    <source>
        <dbReference type="ARBA" id="ARBA00022839"/>
    </source>
</evidence>
<name>A0AAP2CMS2_9BACT</name>
<dbReference type="InterPro" id="IPR052171">
    <property type="entry name" value="NHEJ_LigD"/>
</dbReference>
<dbReference type="GO" id="GO:0004527">
    <property type="term" value="F:exonuclease activity"/>
    <property type="evidence" value="ECO:0007669"/>
    <property type="project" value="UniProtKB-KW"/>
</dbReference>
<comment type="cofactor">
    <cofactor evidence="1">
        <name>Mn(2+)</name>
        <dbReference type="ChEBI" id="CHEBI:29035"/>
    </cofactor>
</comment>
<dbReference type="GO" id="GO:0046872">
    <property type="term" value="F:metal ion binding"/>
    <property type="evidence" value="ECO:0007669"/>
    <property type="project" value="UniProtKB-KW"/>
</dbReference>
<dbReference type="GO" id="GO:0003887">
    <property type="term" value="F:DNA-directed DNA polymerase activity"/>
    <property type="evidence" value="ECO:0007669"/>
    <property type="project" value="UniProtKB-KW"/>
</dbReference>
<dbReference type="Gene3D" id="2.40.50.140">
    <property type="entry name" value="Nucleic acid-binding proteins"/>
    <property type="match status" value="1"/>
</dbReference>
<dbReference type="RefSeq" id="WP_213946295.1">
    <property type="nucleotide sequence ID" value="NZ_JAHCMY010000012.1"/>
</dbReference>
<evidence type="ECO:0000256" key="3">
    <source>
        <dbReference type="ARBA" id="ARBA00022598"/>
    </source>
</evidence>
<evidence type="ECO:0000256" key="2">
    <source>
        <dbReference type="ARBA" id="ARBA00012727"/>
    </source>
</evidence>
<keyword evidence="9" id="KW-0227">DNA damage</keyword>
<dbReference type="InterPro" id="IPR012309">
    <property type="entry name" value="DNA_ligase_ATP-dep_C"/>
</dbReference>
<keyword evidence="10" id="KW-0378">Hydrolase</keyword>
<dbReference type="PROSITE" id="PS50160">
    <property type="entry name" value="DNA_LIGASE_A3"/>
    <property type="match status" value="1"/>
</dbReference>
<evidence type="ECO:0000256" key="7">
    <source>
        <dbReference type="ARBA" id="ARBA00022723"/>
    </source>
</evidence>
<dbReference type="GO" id="GO:0006281">
    <property type="term" value="P:DNA repair"/>
    <property type="evidence" value="ECO:0007669"/>
    <property type="project" value="UniProtKB-KW"/>
</dbReference>
<dbReference type="Gene3D" id="3.90.920.10">
    <property type="entry name" value="DNA primase, PRIM domain"/>
    <property type="match status" value="1"/>
</dbReference>